<keyword evidence="1" id="KW-1133">Transmembrane helix</keyword>
<keyword evidence="1" id="KW-0472">Membrane</keyword>
<feature type="transmembrane region" description="Helical" evidence="1">
    <location>
        <begin position="134"/>
        <end position="153"/>
    </location>
</feature>
<dbReference type="EMBL" id="JACIBV010000001">
    <property type="protein sequence ID" value="MBB3727459.1"/>
    <property type="molecule type" value="Genomic_DNA"/>
</dbReference>
<feature type="transmembrane region" description="Helical" evidence="1">
    <location>
        <begin position="174"/>
        <end position="194"/>
    </location>
</feature>
<organism evidence="2 3">
    <name type="scientific">Nonomuraea dietziae</name>
    <dbReference type="NCBI Taxonomy" id="65515"/>
    <lineage>
        <taxon>Bacteria</taxon>
        <taxon>Bacillati</taxon>
        <taxon>Actinomycetota</taxon>
        <taxon>Actinomycetes</taxon>
        <taxon>Streptosporangiales</taxon>
        <taxon>Streptosporangiaceae</taxon>
        <taxon>Nonomuraea</taxon>
    </lineage>
</organism>
<feature type="transmembrane region" description="Helical" evidence="1">
    <location>
        <begin position="58"/>
        <end position="81"/>
    </location>
</feature>
<accession>A0A7W5V8V0</accession>
<feature type="transmembrane region" description="Helical" evidence="1">
    <location>
        <begin position="102"/>
        <end position="122"/>
    </location>
</feature>
<gene>
    <name evidence="2" type="ORF">FHR33_003319</name>
</gene>
<dbReference type="RefSeq" id="WP_221241122.1">
    <property type="nucleotide sequence ID" value="NZ_BAAAXX010000087.1"/>
</dbReference>
<protein>
    <recommendedName>
        <fullName evidence="4">DUF2214 domain-containing protein</fullName>
    </recommendedName>
</protein>
<sequence>MTAAFPQRHTTQAEAAGEAGALQGYHAARSDPKSAGWLDALTWLQETWVAEFVRVTPWVYSSLEIVHLMGLAILVGPALLFDLRLLGAGADVISVSAAARRLLPVARAGLALAALSGAAMFTAGAREIAGTGAAPAKVGLLAVAGLNVALFHLGVYRRVEAWDDDRRPPPAARAAGAVSLVAWTGVVACGRLIAYT</sequence>
<comment type="caution">
    <text evidence="2">The sequence shown here is derived from an EMBL/GenBank/DDBJ whole genome shotgun (WGS) entry which is preliminary data.</text>
</comment>
<evidence type="ECO:0000313" key="3">
    <source>
        <dbReference type="Proteomes" id="UP000579945"/>
    </source>
</evidence>
<proteinExistence type="predicted"/>
<evidence type="ECO:0000256" key="1">
    <source>
        <dbReference type="SAM" id="Phobius"/>
    </source>
</evidence>
<keyword evidence="3" id="KW-1185">Reference proteome</keyword>
<evidence type="ECO:0008006" key="4">
    <source>
        <dbReference type="Google" id="ProtNLM"/>
    </source>
</evidence>
<reference evidence="2 3" key="1">
    <citation type="submission" date="2020-08" db="EMBL/GenBank/DDBJ databases">
        <title>Sequencing the genomes of 1000 actinobacteria strains.</title>
        <authorList>
            <person name="Klenk H.-P."/>
        </authorList>
    </citation>
    <scope>NUCLEOTIDE SEQUENCE [LARGE SCALE GENOMIC DNA]</scope>
    <source>
        <strain evidence="2 3">DSM 44320</strain>
    </source>
</reference>
<dbReference type="AlphaFoldDB" id="A0A7W5V8V0"/>
<evidence type="ECO:0000313" key="2">
    <source>
        <dbReference type="EMBL" id="MBB3727459.1"/>
    </source>
</evidence>
<name>A0A7W5V8V0_9ACTN</name>
<dbReference type="GeneID" id="95389755"/>
<keyword evidence="1" id="KW-0812">Transmembrane</keyword>
<dbReference type="Proteomes" id="UP000579945">
    <property type="component" value="Unassembled WGS sequence"/>
</dbReference>